<evidence type="ECO:0000256" key="1">
    <source>
        <dbReference type="SAM" id="MobiDB-lite"/>
    </source>
</evidence>
<feature type="compositionally biased region" description="Basic and acidic residues" evidence="1">
    <location>
        <begin position="23"/>
        <end position="35"/>
    </location>
</feature>
<dbReference type="PANTHER" id="PTHR40040">
    <property type="entry name" value="SMALL HYDROPHOBIC PROTEIN-RELATED"/>
    <property type="match status" value="1"/>
</dbReference>
<feature type="transmembrane region" description="Helical" evidence="2">
    <location>
        <begin position="76"/>
        <end position="108"/>
    </location>
</feature>
<evidence type="ECO:0000313" key="4">
    <source>
        <dbReference type="Proteomes" id="UP000677436"/>
    </source>
</evidence>
<evidence type="ECO:0008006" key="5">
    <source>
        <dbReference type="Google" id="ProtNLM"/>
    </source>
</evidence>
<feature type="region of interest" description="Disordered" evidence="1">
    <location>
        <begin position="1"/>
        <end position="51"/>
    </location>
</feature>
<dbReference type="EMBL" id="AP024601">
    <property type="protein sequence ID" value="BCU82364.1"/>
    <property type="molecule type" value="Genomic_DNA"/>
</dbReference>
<keyword evidence="2" id="KW-0812">Transmembrane</keyword>
<keyword evidence="2" id="KW-1133">Transmembrane helix</keyword>
<evidence type="ECO:0000313" key="3">
    <source>
        <dbReference type="EMBL" id="BCU82364.1"/>
    </source>
</evidence>
<dbReference type="PANTHER" id="PTHR40040:SF1">
    <property type="entry name" value="MEMBRANE PROTEIN"/>
    <property type="match status" value="1"/>
</dbReference>
<name>A0A8D5ZLC5_9BACL</name>
<feature type="transmembrane region" description="Helical" evidence="2">
    <location>
        <begin position="114"/>
        <end position="132"/>
    </location>
</feature>
<proteinExistence type="predicted"/>
<evidence type="ECO:0000256" key="2">
    <source>
        <dbReference type="SAM" id="Phobius"/>
    </source>
</evidence>
<keyword evidence="2" id="KW-0472">Membrane</keyword>
<feature type="compositionally biased region" description="Basic and acidic residues" evidence="1">
    <location>
        <begin position="1"/>
        <end position="16"/>
    </location>
</feature>
<gene>
    <name evidence="3" type="ORF">JIR001_21470</name>
</gene>
<reference evidence="3" key="2">
    <citation type="journal article" date="2021" name="Microbiol. Resour. Announc.">
        <title>Complete Genome Sequence of Polycladomyces abyssicola JIR-001T, Isolated from Hemipelagic Sediment in Deep Seawater.</title>
        <authorList>
            <person name="Tsubouchi T."/>
            <person name="Kaneko Y."/>
        </authorList>
    </citation>
    <scope>NUCLEOTIDE SEQUENCE</scope>
    <source>
        <strain evidence="3">JIR-001</strain>
    </source>
</reference>
<organism evidence="3 4">
    <name type="scientific">Polycladomyces abyssicola</name>
    <dbReference type="NCBI Taxonomy" id="1125966"/>
    <lineage>
        <taxon>Bacteria</taxon>
        <taxon>Bacillati</taxon>
        <taxon>Bacillota</taxon>
        <taxon>Bacilli</taxon>
        <taxon>Bacillales</taxon>
        <taxon>Thermoactinomycetaceae</taxon>
        <taxon>Polycladomyces</taxon>
    </lineage>
</organism>
<protein>
    <recommendedName>
        <fullName evidence="5">DUF4190 domain-containing protein</fullName>
    </recommendedName>
</protein>
<keyword evidence="4" id="KW-1185">Reference proteome</keyword>
<dbReference type="InterPro" id="IPR055338">
    <property type="entry name" value="YqfX-like"/>
</dbReference>
<dbReference type="AlphaFoldDB" id="A0A8D5ZLC5"/>
<dbReference type="KEGG" id="pabs:JIR001_21470"/>
<sequence length="138" mass="15638">MAKRHKEEKEREEMRQLESSLQNERDQLEDTDRNSAEWSYANTEPVDVEAASELAEPVRRNNWGERRKEGESGGRTMGIIALVLSLISFFLLPFLFGSVGIILGVFAAARGSRIGWWALALSIIAIALSMIIRPIMRY</sequence>
<dbReference type="Proteomes" id="UP000677436">
    <property type="component" value="Chromosome"/>
</dbReference>
<reference evidence="3" key="1">
    <citation type="journal article" date="2013" name="Int. J. Syst. Evol. Microbiol.">
        <title>Polycladomyces abyssicola gen. nov., sp. nov., a thermophilic filamentous bacterium isolated from hemipelagic sediment.</title>
        <authorList>
            <person name="Tsubouchi T."/>
            <person name="Shimane Y."/>
            <person name="Mori K."/>
            <person name="Usui K."/>
            <person name="Hiraki T."/>
            <person name="Tame A."/>
            <person name="Uematsu K."/>
            <person name="Maruyama T."/>
            <person name="Hatada Y."/>
        </authorList>
    </citation>
    <scope>NUCLEOTIDE SEQUENCE</scope>
    <source>
        <strain evidence="3">JIR-001</strain>
    </source>
</reference>
<dbReference type="RefSeq" id="WP_212772706.1">
    <property type="nucleotide sequence ID" value="NZ_AP024601.1"/>
</dbReference>
<accession>A0A8D5ZLC5</accession>